<name>A0A383BI97_9ZZZZ</name>
<gene>
    <name evidence="1" type="ORF">METZ01_LOCUS472453</name>
</gene>
<reference evidence="1" key="1">
    <citation type="submission" date="2018-05" db="EMBL/GenBank/DDBJ databases">
        <authorList>
            <person name="Lanie J.A."/>
            <person name="Ng W.-L."/>
            <person name="Kazmierczak K.M."/>
            <person name="Andrzejewski T.M."/>
            <person name="Davidsen T.M."/>
            <person name="Wayne K.J."/>
            <person name="Tettelin H."/>
            <person name="Glass J.I."/>
            <person name="Rusch D."/>
            <person name="Podicherti R."/>
            <person name="Tsui H.-C.T."/>
            <person name="Winkler M.E."/>
        </authorList>
    </citation>
    <scope>NUCLEOTIDE SEQUENCE</scope>
</reference>
<dbReference type="AlphaFoldDB" id="A0A383BI97"/>
<accession>A0A383BI97</accession>
<proteinExistence type="predicted"/>
<dbReference type="EMBL" id="UINC01200630">
    <property type="protein sequence ID" value="SVE19599.1"/>
    <property type="molecule type" value="Genomic_DNA"/>
</dbReference>
<organism evidence="1">
    <name type="scientific">marine metagenome</name>
    <dbReference type="NCBI Taxonomy" id="408172"/>
    <lineage>
        <taxon>unclassified sequences</taxon>
        <taxon>metagenomes</taxon>
        <taxon>ecological metagenomes</taxon>
    </lineage>
</organism>
<protein>
    <submittedName>
        <fullName evidence="1">Uncharacterized protein</fullName>
    </submittedName>
</protein>
<evidence type="ECO:0000313" key="1">
    <source>
        <dbReference type="EMBL" id="SVE19599.1"/>
    </source>
</evidence>
<sequence length="101" mass="11527">MISFVRVKDCRIHCRFFIATALASLPVEIGLDLTTKDSCSDPVWEGPHVDEALQTEHMQATECDHLNTTSYQFLFRLFHGSIDGHQRRDYIAGLWSAKSKD</sequence>